<feature type="binding site" evidence="6">
    <location>
        <position position="46"/>
    </location>
    <ligand>
        <name>ATP</name>
        <dbReference type="ChEBI" id="CHEBI:30616"/>
    </ligand>
</feature>
<evidence type="ECO:0000259" key="7">
    <source>
        <dbReference type="PROSITE" id="PS50011"/>
    </source>
</evidence>
<evidence type="ECO:0000256" key="4">
    <source>
        <dbReference type="ARBA" id="ARBA00022777"/>
    </source>
</evidence>
<dbReference type="InterPro" id="IPR000719">
    <property type="entry name" value="Prot_kinase_dom"/>
</dbReference>
<feature type="domain" description="Protein kinase" evidence="7">
    <location>
        <begin position="17"/>
        <end position="178"/>
    </location>
</feature>
<proteinExistence type="predicted"/>
<evidence type="ECO:0000256" key="2">
    <source>
        <dbReference type="ARBA" id="ARBA00022679"/>
    </source>
</evidence>
<protein>
    <submittedName>
        <fullName evidence="8">Homeodomain-interacting protein kinase 1-like</fullName>
    </submittedName>
</protein>
<evidence type="ECO:0000256" key="6">
    <source>
        <dbReference type="PROSITE-ProRule" id="PRU10141"/>
    </source>
</evidence>
<evidence type="ECO:0000256" key="1">
    <source>
        <dbReference type="ARBA" id="ARBA00022527"/>
    </source>
</evidence>
<dbReference type="SMART" id="SM00220">
    <property type="entry name" value="S_TKc"/>
    <property type="match status" value="1"/>
</dbReference>
<gene>
    <name evidence="8" type="ORF">FSCOSCO3_A020303</name>
</gene>
<keyword evidence="8" id="KW-0238">DNA-binding</keyword>
<dbReference type="GO" id="GO:0005737">
    <property type="term" value="C:cytoplasm"/>
    <property type="evidence" value="ECO:0007669"/>
    <property type="project" value="TreeGrafter"/>
</dbReference>
<evidence type="ECO:0000313" key="9">
    <source>
        <dbReference type="Proteomes" id="UP001314229"/>
    </source>
</evidence>
<keyword evidence="9" id="KW-1185">Reference proteome</keyword>
<keyword evidence="1" id="KW-0723">Serine/threonine-protein kinase</keyword>
<dbReference type="PANTHER" id="PTHR24058">
    <property type="entry name" value="DUAL SPECIFICITY PROTEIN KINASE"/>
    <property type="match status" value="1"/>
</dbReference>
<dbReference type="EMBL" id="CAWUFR010000013">
    <property type="protein sequence ID" value="CAK6953303.1"/>
    <property type="molecule type" value="Genomic_DNA"/>
</dbReference>
<dbReference type="InterPro" id="IPR017441">
    <property type="entry name" value="Protein_kinase_ATP_BS"/>
</dbReference>
<keyword evidence="4 8" id="KW-0418">Kinase</keyword>
<dbReference type="Gene3D" id="1.10.510.10">
    <property type="entry name" value="Transferase(Phosphotransferase) domain 1"/>
    <property type="match status" value="1"/>
</dbReference>
<evidence type="ECO:0000256" key="3">
    <source>
        <dbReference type="ARBA" id="ARBA00022741"/>
    </source>
</evidence>
<comment type="caution">
    <text evidence="8">The sequence shown here is derived from an EMBL/GenBank/DDBJ whole genome shotgun (WGS) entry which is preliminary data.</text>
</comment>
<dbReference type="PROSITE" id="PS00107">
    <property type="entry name" value="PROTEIN_KINASE_ATP"/>
    <property type="match status" value="1"/>
</dbReference>
<dbReference type="GO" id="GO:0004713">
    <property type="term" value="F:protein tyrosine kinase activity"/>
    <property type="evidence" value="ECO:0007669"/>
    <property type="project" value="TreeGrafter"/>
</dbReference>
<dbReference type="PROSITE" id="PS50011">
    <property type="entry name" value="PROTEIN_KINASE_DOM"/>
    <property type="match status" value="1"/>
</dbReference>
<keyword evidence="8" id="KW-0371">Homeobox</keyword>
<dbReference type="PANTHER" id="PTHR24058:SF17">
    <property type="entry name" value="HOMEODOMAIN INTERACTING PROTEIN KINASE, ISOFORM D"/>
    <property type="match status" value="1"/>
</dbReference>
<dbReference type="GO" id="GO:0005634">
    <property type="term" value="C:nucleus"/>
    <property type="evidence" value="ECO:0007669"/>
    <property type="project" value="TreeGrafter"/>
</dbReference>
<keyword evidence="3 6" id="KW-0547">Nucleotide-binding</keyword>
<evidence type="ECO:0000256" key="5">
    <source>
        <dbReference type="ARBA" id="ARBA00022840"/>
    </source>
</evidence>
<sequence>MGTTSSSSADDSCIEDYKFLSRLGYGGFGDVFKCVDKRTKKIVALKVSNRPWGLVREASMLKKLMDHKLDQCNIVKFYNSFGTDRCLVFEPLDISLKGHLAETKVVMQLQDIRTVIEQMAEALDALKKIGVIHSDVNTNNIMLMDRVRPFRVKLIDFGMAISTCSAEQSHIDHGYSNR</sequence>
<dbReference type="GO" id="GO:0005524">
    <property type="term" value="F:ATP binding"/>
    <property type="evidence" value="ECO:0007669"/>
    <property type="project" value="UniProtKB-UniRule"/>
</dbReference>
<organism evidence="8 9">
    <name type="scientific">Scomber scombrus</name>
    <name type="common">Atlantic mackerel</name>
    <name type="synonym">Scomber vernalis</name>
    <dbReference type="NCBI Taxonomy" id="13677"/>
    <lineage>
        <taxon>Eukaryota</taxon>
        <taxon>Metazoa</taxon>
        <taxon>Chordata</taxon>
        <taxon>Craniata</taxon>
        <taxon>Vertebrata</taxon>
        <taxon>Euteleostomi</taxon>
        <taxon>Actinopterygii</taxon>
        <taxon>Neopterygii</taxon>
        <taxon>Teleostei</taxon>
        <taxon>Neoteleostei</taxon>
        <taxon>Acanthomorphata</taxon>
        <taxon>Pelagiaria</taxon>
        <taxon>Scombriformes</taxon>
        <taxon>Scombridae</taxon>
        <taxon>Scomber</taxon>
    </lineage>
</organism>
<dbReference type="SUPFAM" id="SSF56112">
    <property type="entry name" value="Protein kinase-like (PK-like)"/>
    <property type="match status" value="1"/>
</dbReference>
<dbReference type="Proteomes" id="UP001314229">
    <property type="component" value="Unassembled WGS sequence"/>
</dbReference>
<dbReference type="Pfam" id="PF00069">
    <property type="entry name" value="Pkinase"/>
    <property type="match status" value="1"/>
</dbReference>
<keyword evidence="5 6" id="KW-0067">ATP-binding</keyword>
<name>A0AAV1N206_SCOSC</name>
<dbReference type="GO" id="GO:0004674">
    <property type="term" value="F:protein serine/threonine kinase activity"/>
    <property type="evidence" value="ECO:0007669"/>
    <property type="project" value="UniProtKB-KW"/>
</dbReference>
<dbReference type="InterPro" id="IPR050494">
    <property type="entry name" value="Ser_Thr_dual-spec_kinase"/>
</dbReference>
<dbReference type="InterPro" id="IPR011009">
    <property type="entry name" value="Kinase-like_dom_sf"/>
</dbReference>
<dbReference type="GO" id="GO:0003677">
    <property type="term" value="F:DNA binding"/>
    <property type="evidence" value="ECO:0007669"/>
    <property type="project" value="UniProtKB-KW"/>
</dbReference>
<reference evidence="8 9" key="1">
    <citation type="submission" date="2024-01" db="EMBL/GenBank/DDBJ databases">
        <authorList>
            <person name="Alioto T."/>
            <person name="Alioto T."/>
            <person name="Gomez Garrido J."/>
        </authorList>
    </citation>
    <scope>NUCLEOTIDE SEQUENCE [LARGE SCALE GENOMIC DNA]</scope>
</reference>
<keyword evidence="2" id="KW-0808">Transferase</keyword>
<evidence type="ECO:0000313" key="8">
    <source>
        <dbReference type="EMBL" id="CAK6953303.1"/>
    </source>
</evidence>
<dbReference type="AlphaFoldDB" id="A0AAV1N206"/>
<accession>A0AAV1N206</accession>